<dbReference type="EMBL" id="JBEAFC010000007">
    <property type="protein sequence ID" value="KAL1550868.1"/>
    <property type="molecule type" value="Genomic_DNA"/>
</dbReference>
<dbReference type="InterPro" id="IPR036291">
    <property type="entry name" value="NAD(P)-bd_dom_sf"/>
</dbReference>
<dbReference type="Proteomes" id="UP001567538">
    <property type="component" value="Unassembled WGS sequence"/>
</dbReference>
<evidence type="ECO:0000259" key="2">
    <source>
        <dbReference type="SMART" id="SM00839"/>
    </source>
</evidence>
<dbReference type="SMART" id="SM00839">
    <property type="entry name" value="ELFV_dehydrog"/>
    <property type="match status" value="1"/>
</dbReference>
<evidence type="ECO:0000313" key="4">
    <source>
        <dbReference type="Proteomes" id="UP001567538"/>
    </source>
</evidence>
<gene>
    <name evidence="3" type="ORF">AAHA92_18778</name>
</gene>
<proteinExistence type="inferred from homology"/>
<dbReference type="InterPro" id="IPR050724">
    <property type="entry name" value="Glu_Leu_Phe_Val_DH"/>
</dbReference>
<evidence type="ECO:0000313" key="3">
    <source>
        <dbReference type="EMBL" id="KAL1550868.1"/>
    </source>
</evidence>
<reference evidence="3 4" key="1">
    <citation type="submission" date="2024-06" db="EMBL/GenBank/DDBJ databases">
        <title>A chromosome level genome sequence of Diviner's sage (Salvia divinorum).</title>
        <authorList>
            <person name="Ford S.A."/>
            <person name="Ro D.-K."/>
            <person name="Ness R.W."/>
            <person name="Phillips M.A."/>
        </authorList>
    </citation>
    <scope>NUCLEOTIDE SEQUENCE [LARGE SCALE GENOMIC DNA]</scope>
    <source>
        <strain evidence="3">SAF-2024a</strain>
        <tissue evidence="3">Leaf</tissue>
    </source>
</reference>
<dbReference type="AlphaFoldDB" id="A0ABD1H6E3"/>
<dbReference type="SUPFAM" id="SSF51735">
    <property type="entry name" value="NAD(P)-binding Rossmann-fold domains"/>
    <property type="match status" value="1"/>
</dbReference>
<organism evidence="3 4">
    <name type="scientific">Salvia divinorum</name>
    <name type="common">Maria pastora</name>
    <name type="synonym">Diviner's sage</name>
    <dbReference type="NCBI Taxonomy" id="28513"/>
    <lineage>
        <taxon>Eukaryota</taxon>
        <taxon>Viridiplantae</taxon>
        <taxon>Streptophyta</taxon>
        <taxon>Embryophyta</taxon>
        <taxon>Tracheophyta</taxon>
        <taxon>Spermatophyta</taxon>
        <taxon>Magnoliopsida</taxon>
        <taxon>eudicotyledons</taxon>
        <taxon>Gunneridae</taxon>
        <taxon>Pentapetalae</taxon>
        <taxon>asterids</taxon>
        <taxon>lamiids</taxon>
        <taxon>Lamiales</taxon>
        <taxon>Lamiaceae</taxon>
        <taxon>Nepetoideae</taxon>
        <taxon>Mentheae</taxon>
        <taxon>Salviinae</taxon>
        <taxon>Salvia</taxon>
        <taxon>Salvia subgen. Calosphace</taxon>
    </lineage>
</organism>
<dbReference type="Pfam" id="PF00208">
    <property type="entry name" value="ELFV_dehydrog"/>
    <property type="match status" value="1"/>
</dbReference>
<sequence>MHHHSQSSLLESEMVPLLLRDVLKGCDHETEFLQVIRGIVRSLERVHKGCPNYVDVMKKMLEPECAITFHISWVDDKNIKHVNRGFWICFDRALGPCRGGLHFHHLMNMSIAKFTFRNALSGFTIGGCSGGSNFDPRGKTDDQVRRFLCAISGFGKLSFQVLEKLFEFGSIPIYVSDSKGCLFDDNRFDSQKIELLKKIKADKRSLRHYSETYEHSMYTKDGKPWTVKCDVVFPCASHNEICSGDALALVNAGCILLVEGSSMSCTLDALEVLTSHRVLVAPSVAAGVGGVVVGQLLLKEQLLKCAFKDFQSMYNWLLNGAIIYAYKTLAESIEVQGVV</sequence>
<dbReference type="InterPro" id="IPR006096">
    <property type="entry name" value="Glu/Leu/Phe/Val/Trp_DH_C"/>
</dbReference>
<dbReference type="Gene3D" id="3.40.50.720">
    <property type="entry name" value="NAD(P)-binding Rossmann-like Domain"/>
    <property type="match status" value="1"/>
</dbReference>
<evidence type="ECO:0000256" key="1">
    <source>
        <dbReference type="ARBA" id="ARBA00006382"/>
    </source>
</evidence>
<name>A0ABD1H6E3_SALDI</name>
<dbReference type="EC" id="1.4.1.4" evidence="3"/>
<keyword evidence="4" id="KW-1185">Reference proteome</keyword>
<accession>A0ABD1H6E3</accession>
<comment type="caution">
    <text evidence="3">The sequence shown here is derived from an EMBL/GenBank/DDBJ whole genome shotgun (WGS) entry which is preliminary data.</text>
</comment>
<dbReference type="PANTHER" id="PTHR43571">
    <property type="entry name" value="NADP-SPECIFIC GLUTAMATE DEHYDROGENASE 1-RELATED"/>
    <property type="match status" value="1"/>
</dbReference>
<dbReference type="InterPro" id="IPR046346">
    <property type="entry name" value="Aminoacid_DH-like_N_sf"/>
</dbReference>
<dbReference type="PANTHER" id="PTHR43571:SF1">
    <property type="entry name" value="NADP-SPECIFIC GLUTAMATE DEHYDROGENASE 1-RELATED"/>
    <property type="match status" value="1"/>
</dbReference>
<dbReference type="SUPFAM" id="SSF53223">
    <property type="entry name" value="Aminoacid dehydrogenase-like, N-terminal domain"/>
    <property type="match status" value="1"/>
</dbReference>
<comment type="similarity">
    <text evidence="1">Belongs to the Glu/Leu/Phe/Val dehydrogenases family.</text>
</comment>
<feature type="domain" description="Glutamate/phenylalanine/leucine/valine/L-tryptophan dehydrogenase C-terminal" evidence="2">
    <location>
        <begin position="132"/>
        <end position="337"/>
    </location>
</feature>
<protein>
    <submittedName>
        <fullName evidence="3">Glutamate dehydrogenase (NADP(+))</fullName>
        <ecNumber evidence="3">1.4.1.4</ecNumber>
    </submittedName>
</protein>
<keyword evidence="3" id="KW-0560">Oxidoreductase</keyword>
<dbReference type="GO" id="GO:0004354">
    <property type="term" value="F:glutamate dehydrogenase (NADP+) activity"/>
    <property type="evidence" value="ECO:0007669"/>
    <property type="project" value="UniProtKB-EC"/>
</dbReference>